<evidence type="ECO:0000313" key="3">
    <source>
        <dbReference type="Proteomes" id="UP001551658"/>
    </source>
</evidence>
<organism evidence="2 3">
    <name type="scientific">Nocardia fusca</name>
    <dbReference type="NCBI Taxonomy" id="941183"/>
    <lineage>
        <taxon>Bacteria</taxon>
        <taxon>Bacillati</taxon>
        <taxon>Actinomycetota</taxon>
        <taxon>Actinomycetes</taxon>
        <taxon>Mycobacteriales</taxon>
        <taxon>Nocardiaceae</taxon>
        <taxon>Nocardia</taxon>
    </lineage>
</organism>
<dbReference type="InterPro" id="IPR032710">
    <property type="entry name" value="NTF2-like_dom_sf"/>
</dbReference>
<reference evidence="2 3" key="1">
    <citation type="submission" date="2024-06" db="EMBL/GenBank/DDBJ databases">
        <title>The Natural Products Discovery Center: Release of the First 8490 Sequenced Strains for Exploring Actinobacteria Biosynthetic Diversity.</title>
        <authorList>
            <person name="Kalkreuter E."/>
            <person name="Kautsar S.A."/>
            <person name="Yang D."/>
            <person name="Bader C.D."/>
            <person name="Teijaro C.N."/>
            <person name="Fluegel L."/>
            <person name="Davis C.M."/>
            <person name="Simpson J.R."/>
            <person name="Lauterbach L."/>
            <person name="Steele A.D."/>
            <person name="Gui C."/>
            <person name="Meng S."/>
            <person name="Li G."/>
            <person name="Viehrig K."/>
            <person name="Ye F."/>
            <person name="Su P."/>
            <person name="Kiefer A.F."/>
            <person name="Nichols A."/>
            <person name="Cepeda A.J."/>
            <person name="Yan W."/>
            <person name="Fan B."/>
            <person name="Jiang Y."/>
            <person name="Adhikari A."/>
            <person name="Zheng C.-J."/>
            <person name="Schuster L."/>
            <person name="Cowan T.M."/>
            <person name="Smanski M.J."/>
            <person name="Chevrette M.G."/>
            <person name="De Carvalho L.P.S."/>
            <person name="Shen B."/>
        </authorList>
    </citation>
    <scope>NUCLEOTIDE SEQUENCE [LARGE SCALE GENOMIC DNA]</scope>
    <source>
        <strain evidence="2 3">NPDC050671</strain>
    </source>
</reference>
<dbReference type="Pfam" id="PF12680">
    <property type="entry name" value="SnoaL_2"/>
    <property type="match status" value="1"/>
</dbReference>
<dbReference type="InterPro" id="IPR037401">
    <property type="entry name" value="SnoaL-like"/>
</dbReference>
<gene>
    <name evidence="2" type="ORF">AB0H72_29435</name>
</gene>
<comment type="caution">
    <text evidence="2">The sequence shown here is derived from an EMBL/GenBank/DDBJ whole genome shotgun (WGS) entry which is preliminary data.</text>
</comment>
<keyword evidence="3" id="KW-1185">Reference proteome</keyword>
<evidence type="ECO:0000259" key="1">
    <source>
        <dbReference type="Pfam" id="PF12680"/>
    </source>
</evidence>
<dbReference type="SUPFAM" id="SSF54427">
    <property type="entry name" value="NTF2-like"/>
    <property type="match status" value="1"/>
</dbReference>
<sequence>MPSTAQITAAVAEYVSLLGTGTGKEIGALYNESATLEDPVGGEIRIGRADITAFYSALDSVTTAAELITVRVTGDSAAFQMRVVTTMPDQVITIEPIDVMTFDDEGLITSMRAYWGPADVATTQGQ</sequence>
<evidence type="ECO:0000313" key="2">
    <source>
        <dbReference type="EMBL" id="MEV0366824.1"/>
    </source>
</evidence>
<proteinExistence type="predicted"/>
<dbReference type="Proteomes" id="UP001551658">
    <property type="component" value="Unassembled WGS sequence"/>
</dbReference>
<name>A0ABV3FGI0_9NOCA</name>
<accession>A0ABV3FGI0</accession>
<protein>
    <submittedName>
        <fullName evidence="2">Nuclear transport factor 2 family protein</fullName>
    </submittedName>
</protein>
<dbReference type="Gene3D" id="3.10.450.50">
    <property type="match status" value="1"/>
</dbReference>
<dbReference type="EMBL" id="JBFAIH010000022">
    <property type="protein sequence ID" value="MEV0366824.1"/>
    <property type="molecule type" value="Genomic_DNA"/>
</dbReference>
<dbReference type="RefSeq" id="WP_357985454.1">
    <property type="nucleotide sequence ID" value="NZ_JBFAIH010000022.1"/>
</dbReference>
<feature type="domain" description="SnoaL-like" evidence="1">
    <location>
        <begin position="11"/>
        <end position="110"/>
    </location>
</feature>